<dbReference type="KEGG" id="sio:DW64_10155"/>
<proteinExistence type="predicted"/>
<accession>A0A3L8GC60</accession>
<dbReference type="GeneID" id="35765626"/>
<dbReference type="InterPro" id="IPR036986">
    <property type="entry name" value="S4_RNA-bd_sf"/>
</dbReference>
<dbReference type="KEGG" id="siq:DQ08_10170"/>
<dbReference type="PROSITE" id="PS50889">
    <property type="entry name" value="S4"/>
    <property type="match status" value="1"/>
</dbReference>
<dbReference type="Proteomes" id="UP000269148">
    <property type="component" value="Unassembled WGS sequence"/>
</dbReference>
<dbReference type="GO" id="GO:0003723">
    <property type="term" value="F:RNA binding"/>
    <property type="evidence" value="ECO:0007669"/>
    <property type="project" value="UniProtKB-KW"/>
</dbReference>
<dbReference type="EMBL" id="CP007586">
    <property type="protein sequence ID" value="AHY16782.1"/>
    <property type="molecule type" value="Genomic_DNA"/>
</dbReference>
<evidence type="ECO:0000313" key="6">
    <source>
        <dbReference type="Proteomes" id="UP000269148"/>
    </source>
</evidence>
<evidence type="ECO:0000256" key="1">
    <source>
        <dbReference type="PROSITE-ProRule" id="PRU00182"/>
    </source>
</evidence>
<evidence type="ECO:0000313" key="5">
    <source>
        <dbReference type="Proteomes" id="UP000025245"/>
    </source>
</evidence>
<reference evidence="4 6" key="2">
    <citation type="submission" date="2018-06" db="EMBL/GenBank/DDBJ databases">
        <title>Mutators as drivers of adaptation in pathogenic bacteria and a risk factor for host jumps and vaccine escape.</title>
        <authorList>
            <person name="Barnes A.C."/>
            <person name="Silayeva O."/>
        </authorList>
    </citation>
    <scope>NUCLEOTIDE SEQUENCE [LARGE SCALE GENOMIC DNA]</scope>
    <source>
        <strain evidence="4 6">QMA0445</strain>
    </source>
</reference>
<evidence type="ECO:0000313" key="4">
    <source>
        <dbReference type="EMBL" id="RLU54481.1"/>
    </source>
</evidence>
<dbReference type="SMR" id="A0A3L8GC60"/>
<dbReference type="KEGG" id="siz:SI82_10075"/>
<dbReference type="Proteomes" id="UP000025245">
    <property type="component" value="Chromosome"/>
</dbReference>
<dbReference type="EMBL" id="QLQD01000087">
    <property type="protein sequence ID" value="RLU54481.1"/>
    <property type="molecule type" value="Genomic_DNA"/>
</dbReference>
<dbReference type="CDD" id="cd00165">
    <property type="entry name" value="S4"/>
    <property type="match status" value="1"/>
</dbReference>
<dbReference type="NCBIfam" id="TIGR02988">
    <property type="entry name" value="YaaA_near_RecF"/>
    <property type="match status" value="1"/>
</dbReference>
<evidence type="ECO:0000256" key="2">
    <source>
        <dbReference type="SAM" id="MobiDB-lite"/>
    </source>
</evidence>
<dbReference type="OrthoDB" id="9811532at2"/>
<protein>
    <submittedName>
        <fullName evidence="4">S4 domain-containing protein YaaA</fullName>
    </submittedName>
</protein>
<gene>
    <name evidence="4" type="primary">yaaA</name>
    <name evidence="4" type="ORF">DIY07_10445</name>
    <name evidence="3" type="ORF">DQ08_10170</name>
</gene>
<dbReference type="STRING" id="1346.BMF34_10110"/>
<dbReference type="InterPro" id="IPR014330">
    <property type="entry name" value="RNA-bd_S4-rel_YaaA"/>
</dbReference>
<reference evidence="3 5" key="1">
    <citation type="journal article" date="2014" name="Genome Announc.">
        <title>Complete Genome Sequence of a Virulent Strain, Streptococcus iniae ISET0901, Isolated from Diseased Tilapia.</title>
        <authorList>
            <person name="Pridgeon J.W."/>
            <person name="Zhang D."/>
            <person name="Zhang L."/>
        </authorList>
    </citation>
    <scope>NUCLEOTIDE SEQUENCE [LARGE SCALE GENOMIC DNA]</scope>
    <source>
        <strain evidence="3 5">ISET0901</strain>
    </source>
</reference>
<dbReference type="AlphaFoldDB" id="A0A3L8GC60"/>
<dbReference type="RefSeq" id="WP_003100527.1">
    <property type="nucleotide sequence ID" value="NZ_CP010783.1"/>
</dbReference>
<dbReference type="SUPFAM" id="SSF55174">
    <property type="entry name" value="Alpha-L RNA-binding motif"/>
    <property type="match status" value="1"/>
</dbReference>
<dbReference type="Gene3D" id="3.10.290.10">
    <property type="entry name" value="RNA-binding S4 domain"/>
    <property type="match status" value="1"/>
</dbReference>
<dbReference type="Pfam" id="PF13275">
    <property type="entry name" value="S4_2"/>
    <property type="match status" value="1"/>
</dbReference>
<feature type="compositionally biased region" description="Basic residues" evidence="2">
    <location>
        <begin position="117"/>
        <end position="127"/>
    </location>
</feature>
<organism evidence="4 6">
    <name type="scientific">Streptococcus iniae</name>
    <name type="common">Streptococcus shiloi</name>
    <dbReference type="NCBI Taxonomy" id="1346"/>
    <lineage>
        <taxon>Bacteria</taxon>
        <taxon>Bacillati</taxon>
        <taxon>Bacillota</taxon>
        <taxon>Bacilli</taxon>
        <taxon>Lactobacillales</taxon>
        <taxon>Streptococcaceae</taxon>
        <taxon>Streptococcus</taxon>
    </lineage>
</organism>
<keyword evidence="1" id="KW-0694">RNA-binding</keyword>
<sequence length="127" mass="14619">MEYKLFTEFITLQALLKEQGIIQSGGAIKSFLENNLVLFNGEEEKRRGKKIRIGDAISIPEMDITIKIIQPSQIEIEEHQQDLAEKERVAQLVKKLNQNNKKKAKKNTIMSKNNTKKEKKPVRFPGI</sequence>
<evidence type="ECO:0000313" key="3">
    <source>
        <dbReference type="EMBL" id="AHY16782.1"/>
    </source>
</evidence>
<name>A0A3L8GC60_STRIN</name>
<feature type="region of interest" description="Disordered" evidence="2">
    <location>
        <begin position="95"/>
        <end position="127"/>
    </location>
</feature>
<keyword evidence="5" id="KW-1185">Reference proteome</keyword>